<protein>
    <submittedName>
        <fullName evidence="7">Malic-domain-containing protein</fullName>
    </submittedName>
</protein>
<dbReference type="InterPro" id="IPR036291">
    <property type="entry name" value="NAD(P)-bd_dom_sf"/>
</dbReference>
<evidence type="ECO:0000313" key="7">
    <source>
        <dbReference type="EMBL" id="EIE26761.1"/>
    </source>
</evidence>
<dbReference type="GO" id="GO:0004473">
    <property type="term" value="F:malate dehydrogenase (decarboxylating) (NADP+) activity"/>
    <property type="evidence" value="ECO:0007669"/>
    <property type="project" value="TreeGrafter"/>
</dbReference>
<dbReference type="GO" id="GO:0046872">
    <property type="term" value="F:metal ion binding"/>
    <property type="evidence" value="ECO:0007669"/>
    <property type="project" value="UniProtKB-KW"/>
</dbReference>
<dbReference type="PANTHER" id="PTHR23406:SF79">
    <property type="entry name" value="MALATE DEHYDROGENASE (OXALOACETATE-DECARBOXYLATING)"/>
    <property type="match status" value="1"/>
</dbReference>
<comment type="caution">
    <text evidence="7">The sequence shown here is derived from an EMBL/GenBank/DDBJ whole genome shotgun (WGS) entry which is preliminary data.</text>
</comment>
<dbReference type="GO" id="GO:0006108">
    <property type="term" value="P:malate metabolic process"/>
    <property type="evidence" value="ECO:0007669"/>
    <property type="project" value="TreeGrafter"/>
</dbReference>
<dbReference type="eggNOG" id="KOG1257">
    <property type="taxonomic scope" value="Eukaryota"/>
</dbReference>
<dbReference type="RefSeq" id="XP_005651305.1">
    <property type="nucleotide sequence ID" value="XM_005651248.1"/>
</dbReference>
<evidence type="ECO:0000256" key="4">
    <source>
        <dbReference type="PIRSR" id="PIRSR000106-3"/>
    </source>
</evidence>
<dbReference type="Pfam" id="PF00390">
    <property type="entry name" value="malic"/>
    <property type="match status" value="1"/>
</dbReference>
<dbReference type="SUPFAM" id="SSF53223">
    <property type="entry name" value="Aminoacid dehydrogenase-like, N-terminal domain"/>
    <property type="match status" value="1"/>
</dbReference>
<organism evidence="7 8">
    <name type="scientific">Coccomyxa subellipsoidea (strain C-169)</name>
    <name type="common">Green microalga</name>
    <dbReference type="NCBI Taxonomy" id="574566"/>
    <lineage>
        <taxon>Eukaryota</taxon>
        <taxon>Viridiplantae</taxon>
        <taxon>Chlorophyta</taxon>
        <taxon>core chlorophytes</taxon>
        <taxon>Trebouxiophyceae</taxon>
        <taxon>Trebouxiophyceae incertae sedis</taxon>
        <taxon>Coccomyxaceae</taxon>
        <taxon>Coccomyxa</taxon>
        <taxon>Coccomyxa subellipsoidea</taxon>
    </lineage>
</organism>
<dbReference type="SMART" id="SM00919">
    <property type="entry name" value="Malic_M"/>
    <property type="match status" value="1"/>
</dbReference>
<dbReference type="SUPFAM" id="SSF51735">
    <property type="entry name" value="NAD(P)-binding Rossmann-fold domains"/>
    <property type="match status" value="1"/>
</dbReference>
<dbReference type="Proteomes" id="UP000007264">
    <property type="component" value="Unassembled WGS sequence"/>
</dbReference>
<dbReference type="OrthoDB" id="5365701at2759"/>
<feature type="domain" description="Malic enzyme N-terminal" evidence="6">
    <location>
        <begin position="185"/>
        <end position="366"/>
    </location>
</feature>
<evidence type="ECO:0000313" key="8">
    <source>
        <dbReference type="Proteomes" id="UP000007264"/>
    </source>
</evidence>
<dbReference type="InterPro" id="IPR046346">
    <property type="entry name" value="Aminoacid_DH-like_N_sf"/>
</dbReference>
<dbReference type="STRING" id="574566.I0Z7Z2"/>
<dbReference type="Gene3D" id="3.40.50.10380">
    <property type="entry name" value="Malic enzyme, N-terminal domain"/>
    <property type="match status" value="1"/>
</dbReference>
<feature type="active site" description="Proton donor" evidence="2">
    <location>
        <position position="208"/>
    </location>
</feature>
<dbReference type="PANTHER" id="PTHR23406">
    <property type="entry name" value="MALIC ENZYME-RELATED"/>
    <property type="match status" value="1"/>
</dbReference>
<feature type="binding site" evidence="4">
    <location>
        <position position="351"/>
    </location>
    <ligand>
        <name>a divalent metal cation</name>
        <dbReference type="ChEBI" id="CHEBI:60240"/>
    </ligand>
</feature>
<gene>
    <name evidence="7" type="ORF">COCSUDRAFT_46220</name>
</gene>
<evidence type="ECO:0000259" key="5">
    <source>
        <dbReference type="SMART" id="SM00919"/>
    </source>
</evidence>
<name>I0Z7Z2_COCSC</name>
<dbReference type="InterPro" id="IPR012302">
    <property type="entry name" value="Malic_NAD-bd"/>
</dbReference>
<accession>I0Z7Z2</accession>
<dbReference type="NCBIfam" id="NF010052">
    <property type="entry name" value="PRK13529.1"/>
    <property type="match status" value="1"/>
</dbReference>
<feature type="active site" description="Proton acceptor" evidence="2">
    <location>
        <position position="279"/>
    </location>
</feature>
<feature type="binding site" evidence="3">
    <location>
        <position position="532"/>
    </location>
    <ligand>
        <name>(S)-malate</name>
        <dbReference type="ChEBI" id="CHEBI:15589"/>
    </ligand>
</feature>
<evidence type="ECO:0000256" key="2">
    <source>
        <dbReference type="PIRSR" id="PIRSR000106-1"/>
    </source>
</evidence>
<dbReference type="PRINTS" id="PR00072">
    <property type="entry name" value="MALOXRDTASE"/>
</dbReference>
<dbReference type="InterPro" id="IPR037062">
    <property type="entry name" value="Malic_N_dom_sf"/>
</dbReference>
<dbReference type="PIRSF" id="PIRSF000106">
    <property type="entry name" value="ME"/>
    <property type="match status" value="1"/>
</dbReference>
<dbReference type="EMBL" id="AGSI01000002">
    <property type="protein sequence ID" value="EIE26761.1"/>
    <property type="molecule type" value="Genomic_DNA"/>
</dbReference>
<dbReference type="KEGG" id="csl:COCSUDRAFT_46220"/>
<feature type="binding site" evidence="4">
    <location>
        <position position="352"/>
    </location>
    <ligand>
        <name>a divalent metal cation</name>
        <dbReference type="ChEBI" id="CHEBI:60240"/>
    </ligand>
</feature>
<feature type="binding site" evidence="3">
    <location>
        <position position="261"/>
    </location>
    <ligand>
        <name>(S)-malate</name>
        <dbReference type="ChEBI" id="CHEBI:15589"/>
    </ligand>
</feature>
<keyword evidence="8" id="KW-1185">Reference proteome</keyword>
<dbReference type="SMART" id="SM01274">
    <property type="entry name" value="malic"/>
    <property type="match status" value="1"/>
</dbReference>
<feature type="binding site" evidence="4">
    <location>
        <position position="376"/>
    </location>
    <ligand>
        <name>a divalent metal cation</name>
        <dbReference type="ChEBI" id="CHEBI:60240"/>
    </ligand>
</feature>
<dbReference type="AlphaFoldDB" id="I0Z7Z2"/>
<dbReference type="InterPro" id="IPR012301">
    <property type="entry name" value="Malic_N_dom"/>
</dbReference>
<dbReference type="GO" id="GO:0051287">
    <property type="term" value="F:NAD binding"/>
    <property type="evidence" value="ECO:0007669"/>
    <property type="project" value="InterPro"/>
</dbReference>
<reference evidence="7 8" key="1">
    <citation type="journal article" date="2012" name="Genome Biol.">
        <title>The genome of the polar eukaryotic microalga coccomyxa subellipsoidea reveals traits of cold adaptation.</title>
        <authorList>
            <person name="Blanc G."/>
            <person name="Agarkova I."/>
            <person name="Grimwood J."/>
            <person name="Kuo A."/>
            <person name="Brueggeman A."/>
            <person name="Dunigan D."/>
            <person name="Gurnon J."/>
            <person name="Ladunga I."/>
            <person name="Lindquist E."/>
            <person name="Lucas S."/>
            <person name="Pangilinan J."/>
            <person name="Proschold T."/>
            <person name="Salamov A."/>
            <person name="Schmutz J."/>
            <person name="Weeks D."/>
            <person name="Yamada T."/>
            <person name="Claverie J.M."/>
            <person name="Grigoriev I."/>
            <person name="Van Etten J."/>
            <person name="Lomsadze A."/>
            <person name="Borodovsky M."/>
        </authorList>
    </citation>
    <scope>NUCLEOTIDE SEQUENCE [LARGE SCALE GENOMIC DNA]</scope>
    <source>
        <strain evidence="7 8">C-169</strain>
    </source>
</reference>
<dbReference type="Gene3D" id="3.40.50.720">
    <property type="entry name" value="NAD(P)-binding Rossmann-like Domain"/>
    <property type="match status" value="1"/>
</dbReference>
<dbReference type="Pfam" id="PF03949">
    <property type="entry name" value="Malic_M"/>
    <property type="match status" value="1"/>
</dbReference>
<proteinExistence type="inferred from homology"/>
<evidence type="ECO:0000256" key="3">
    <source>
        <dbReference type="PIRSR" id="PIRSR000106-2"/>
    </source>
</evidence>
<sequence length="616" mass="66728">MPVSWANPFINKWKPFTASKAPRICSVPYRILSANKNCWSSTKDGSLAVDQVPDHHGSESKEAPELHCNRRRWLLLASGSAALAEADAKEAAAQQLGSLLQEPTIKETRSLKAYNTTISTGIQAVRTPSINRGLATEDAVRTNLHMQGLIPPGRTDLQCEIDRAHAALSKCCSPLEKYQAVMTLKETNGDCFYGLMTQHLNDYLPVIYTPTVGEACQQWSSLLARPQGLYISISDLGQVTNILSNWPEDEVKVAILTDGERILGLGDLGCNGMGIPVGKAAVHTAAGGIHPRYTLPITLDVGCNRKSIREDPFYIGLRQERVRGEKYYQLVEEVVESLRQRYGPSLVIHWEDFAASNGFSLLSKYRERGYATFNDDIQATAAVTLGALMGAQRLPGVPPLRQQTFLFFGAGQANLGAAQLLVRALADEGVSEEDAKRQIWLMDSQGIVHDGRKGRPLTPQKATFARSRADAGLAEQVGKDLSRAVWLVKPATLIGAAAQGGAFSENIVRALKQVTQETYGGDARPAVFALSNPVEEAECTAQQAYDWTDGAAVFASGIALGCVAAGATEVTDSMMLAAARGISHKLTAEELQRESVLPRIERLRCSFSLAAADAHL</sequence>
<feature type="domain" description="Malic enzyme NAD-binding" evidence="5">
    <location>
        <begin position="377"/>
        <end position="616"/>
    </location>
</feature>
<evidence type="ECO:0000259" key="6">
    <source>
        <dbReference type="SMART" id="SM01274"/>
    </source>
</evidence>
<keyword evidence="4" id="KW-0479">Metal-binding</keyword>
<dbReference type="InterPro" id="IPR001891">
    <property type="entry name" value="Malic_OxRdtase"/>
</dbReference>
<comment type="similarity">
    <text evidence="1">Belongs to the malic enzymes family.</text>
</comment>
<dbReference type="GeneID" id="17044771"/>
<comment type="cofactor">
    <cofactor evidence="4">
        <name>Mg(2+)</name>
        <dbReference type="ChEBI" id="CHEBI:18420"/>
    </cofactor>
    <cofactor evidence="4">
        <name>Mn(2+)</name>
        <dbReference type="ChEBI" id="CHEBI:29035"/>
    </cofactor>
    <text evidence="4">Divalent metal cations. Prefers magnesium or manganese.</text>
</comment>
<evidence type="ECO:0000256" key="1">
    <source>
        <dbReference type="ARBA" id="ARBA00008785"/>
    </source>
</evidence>